<feature type="region of interest" description="Disordered" evidence="1">
    <location>
        <begin position="144"/>
        <end position="180"/>
    </location>
</feature>
<feature type="non-terminal residue" evidence="2">
    <location>
        <position position="1"/>
    </location>
</feature>
<evidence type="ECO:0000313" key="2">
    <source>
        <dbReference type="EMBL" id="GFA70543.1"/>
    </source>
</evidence>
<comment type="caution">
    <text evidence="2">The sequence shown here is derived from an EMBL/GenBank/DDBJ whole genome shotgun (WGS) entry which is preliminary data.</text>
</comment>
<reference evidence="2" key="1">
    <citation type="journal article" date="2019" name="Sci. Rep.">
        <title>Draft genome of Tanacetum cinerariifolium, the natural source of mosquito coil.</title>
        <authorList>
            <person name="Yamashiro T."/>
            <person name="Shiraishi A."/>
            <person name="Satake H."/>
            <person name="Nakayama K."/>
        </authorList>
    </citation>
    <scope>NUCLEOTIDE SEQUENCE</scope>
</reference>
<gene>
    <name evidence="2" type="ORF">Tci_642515</name>
</gene>
<proteinExistence type="predicted"/>
<organism evidence="2">
    <name type="scientific">Tanacetum cinerariifolium</name>
    <name type="common">Dalmatian daisy</name>
    <name type="synonym">Chrysanthemum cinerariifolium</name>
    <dbReference type="NCBI Taxonomy" id="118510"/>
    <lineage>
        <taxon>Eukaryota</taxon>
        <taxon>Viridiplantae</taxon>
        <taxon>Streptophyta</taxon>
        <taxon>Embryophyta</taxon>
        <taxon>Tracheophyta</taxon>
        <taxon>Spermatophyta</taxon>
        <taxon>Magnoliopsida</taxon>
        <taxon>eudicotyledons</taxon>
        <taxon>Gunneridae</taxon>
        <taxon>Pentapetalae</taxon>
        <taxon>asterids</taxon>
        <taxon>campanulids</taxon>
        <taxon>Asterales</taxon>
        <taxon>Asteraceae</taxon>
        <taxon>Asteroideae</taxon>
        <taxon>Anthemideae</taxon>
        <taxon>Anthemidinae</taxon>
        <taxon>Tanacetum</taxon>
    </lineage>
</organism>
<dbReference type="AlphaFoldDB" id="A0A699K0Z6"/>
<name>A0A699K0Z6_TANCI</name>
<protein>
    <submittedName>
        <fullName evidence="2">Uncharacterized protein</fullName>
    </submittedName>
</protein>
<feature type="compositionally biased region" description="Acidic residues" evidence="1">
    <location>
        <begin position="157"/>
        <end position="180"/>
    </location>
</feature>
<accession>A0A699K0Z6</accession>
<evidence type="ECO:0000256" key="1">
    <source>
        <dbReference type="SAM" id="MobiDB-lite"/>
    </source>
</evidence>
<dbReference type="EMBL" id="BKCJ010472316">
    <property type="protein sequence ID" value="GFA70543.1"/>
    <property type="molecule type" value="Genomic_DNA"/>
</dbReference>
<sequence length="180" mass="19725">CGTGPGTVSVMIAKAPETQFGWKESGQAAYPPGDPKPQIGMPRLPFGMIPGTKLEPLKIAKTGQRARSYADRDPGHLLAFGIRWVLPGRATDVLIPPPPQCTHNSSDVEKLKKKNKYLTKQVNLMMNLFRSDYKFSQMLNQYESTPEFGNASGSGECGDDEMADDEDGGEDEEDEEDDNS</sequence>